<feature type="region of interest" description="Disordered" evidence="1">
    <location>
        <begin position="1"/>
        <end position="31"/>
    </location>
</feature>
<accession>A0A9Q0XMR2</accession>
<dbReference type="OrthoDB" id="7920740at2759"/>
<name>A0A9Q0XMR2_9SAUR</name>
<sequence length="143" mass="16505">MQSWRKRFTTQDEDERTQSSGRQRVQSEGQGRGRKSFLCKKKCFICQSMRHLMRNCDKKSSGKRQQKELYQRRGFADSKSFVVKGTEENTENAWFVDSGSSEHICCNSSKFQNLHQARRRFVTLANGEKAELTGEGDLNVLGL</sequence>
<proteinExistence type="predicted"/>
<feature type="compositionally biased region" description="Polar residues" evidence="1">
    <location>
        <begin position="18"/>
        <end position="29"/>
    </location>
</feature>
<protein>
    <recommendedName>
        <fullName evidence="2">Retrovirus-related Pol polyprotein from transposon TNT 1-94-like beta-barrel domain-containing protein</fullName>
    </recommendedName>
</protein>
<gene>
    <name evidence="3" type="ORF">JRQ81_019474</name>
</gene>
<organism evidence="3 4">
    <name type="scientific">Phrynocephalus forsythii</name>
    <dbReference type="NCBI Taxonomy" id="171643"/>
    <lineage>
        <taxon>Eukaryota</taxon>
        <taxon>Metazoa</taxon>
        <taxon>Chordata</taxon>
        <taxon>Craniata</taxon>
        <taxon>Vertebrata</taxon>
        <taxon>Euteleostomi</taxon>
        <taxon>Lepidosauria</taxon>
        <taxon>Squamata</taxon>
        <taxon>Bifurcata</taxon>
        <taxon>Unidentata</taxon>
        <taxon>Episquamata</taxon>
        <taxon>Toxicofera</taxon>
        <taxon>Iguania</taxon>
        <taxon>Acrodonta</taxon>
        <taxon>Agamidae</taxon>
        <taxon>Agaminae</taxon>
        <taxon>Phrynocephalus</taxon>
    </lineage>
</organism>
<dbReference type="AlphaFoldDB" id="A0A9Q0XMR2"/>
<evidence type="ECO:0000313" key="3">
    <source>
        <dbReference type="EMBL" id="KAJ7319963.1"/>
    </source>
</evidence>
<evidence type="ECO:0000256" key="1">
    <source>
        <dbReference type="SAM" id="MobiDB-lite"/>
    </source>
</evidence>
<evidence type="ECO:0000313" key="4">
    <source>
        <dbReference type="Proteomes" id="UP001142489"/>
    </source>
</evidence>
<keyword evidence="4" id="KW-1185">Reference proteome</keyword>
<dbReference type="Pfam" id="PF22936">
    <property type="entry name" value="Pol_BBD"/>
    <property type="match status" value="1"/>
</dbReference>
<feature type="domain" description="Retrovirus-related Pol polyprotein from transposon TNT 1-94-like beta-barrel" evidence="2">
    <location>
        <begin position="94"/>
        <end position="140"/>
    </location>
</feature>
<dbReference type="Proteomes" id="UP001142489">
    <property type="component" value="Unassembled WGS sequence"/>
</dbReference>
<reference evidence="3" key="1">
    <citation type="journal article" date="2023" name="DNA Res.">
        <title>Chromosome-level genome assembly of Phrynocephalus forsythii using third-generation DNA sequencing and Hi-C analysis.</title>
        <authorList>
            <person name="Qi Y."/>
            <person name="Zhao W."/>
            <person name="Zhao Y."/>
            <person name="Niu C."/>
            <person name="Cao S."/>
            <person name="Zhang Y."/>
        </authorList>
    </citation>
    <scope>NUCLEOTIDE SEQUENCE</scope>
    <source>
        <tissue evidence="3">Muscle</tissue>
    </source>
</reference>
<dbReference type="InterPro" id="IPR054722">
    <property type="entry name" value="PolX-like_BBD"/>
</dbReference>
<evidence type="ECO:0000259" key="2">
    <source>
        <dbReference type="Pfam" id="PF22936"/>
    </source>
</evidence>
<comment type="caution">
    <text evidence="3">The sequence shown here is derived from an EMBL/GenBank/DDBJ whole genome shotgun (WGS) entry which is preliminary data.</text>
</comment>
<dbReference type="EMBL" id="JAPFRF010000010">
    <property type="protein sequence ID" value="KAJ7319963.1"/>
    <property type="molecule type" value="Genomic_DNA"/>
</dbReference>
<feature type="non-terminal residue" evidence="3">
    <location>
        <position position="143"/>
    </location>
</feature>